<dbReference type="EMBL" id="FOKA01000009">
    <property type="protein sequence ID" value="SFB19649.1"/>
    <property type="molecule type" value="Genomic_DNA"/>
</dbReference>
<accession>A0A1I0Z1Q1</accession>
<dbReference type="STRING" id="988821.SAMN05421867_109130"/>
<dbReference type="PANTHER" id="PTHR31460:SF3">
    <property type="entry name" value="MESOCENTIN"/>
    <property type="match status" value="1"/>
</dbReference>
<reference evidence="2 3" key="1">
    <citation type="submission" date="2016-10" db="EMBL/GenBank/DDBJ databases">
        <authorList>
            <person name="de Groot N.N."/>
        </authorList>
    </citation>
    <scope>NUCLEOTIDE SEQUENCE [LARGE SCALE GENOMIC DNA]</scope>
    <source>
        <strain evidence="2 3">CGMCC 4.6945</strain>
    </source>
</reference>
<organism evidence="2 3">
    <name type="scientific">Cellulomonas marina</name>
    <dbReference type="NCBI Taxonomy" id="988821"/>
    <lineage>
        <taxon>Bacteria</taxon>
        <taxon>Bacillati</taxon>
        <taxon>Actinomycetota</taxon>
        <taxon>Actinomycetes</taxon>
        <taxon>Micrococcales</taxon>
        <taxon>Cellulomonadaceae</taxon>
        <taxon>Cellulomonas</taxon>
    </lineage>
</organism>
<feature type="chain" id="PRO_5011543237" description="Superoxide dismutase" evidence="1">
    <location>
        <begin position="30"/>
        <end position="312"/>
    </location>
</feature>
<dbReference type="PANTHER" id="PTHR31460">
    <property type="match status" value="1"/>
</dbReference>
<dbReference type="Gene3D" id="2.130.10.10">
    <property type="entry name" value="YVTN repeat-like/Quinoprotein amine dehydrogenase"/>
    <property type="match status" value="1"/>
</dbReference>
<dbReference type="SUPFAM" id="SSF63829">
    <property type="entry name" value="Calcium-dependent phosphotriesterase"/>
    <property type="match status" value="1"/>
</dbReference>
<dbReference type="InterPro" id="IPR015943">
    <property type="entry name" value="WD40/YVTN_repeat-like_dom_sf"/>
</dbReference>
<keyword evidence="1" id="KW-0732">Signal</keyword>
<evidence type="ECO:0000313" key="2">
    <source>
        <dbReference type="EMBL" id="SFB19649.1"/>
    </source>
</evidence>
<dbReference type="AlphaFoldDB" id="A0A1I0Z1Q1"/>
<protein>
    <recommendedName>
        <fullName evidence="4">Superoxide dismutase</fullName>
    </recommendedName>
</protein>
<dbReference type="Proteomes" id="UP000199012">
    <property type="component" value="Unassembled WGS sequence"/>
</dbReference>
<proteinExistence type="predicted"/>
<sequence length="312" mass="31886">MERPVMRVRPLLVTLVLALVATVPTGAAAAPPETFPQRVALPLGFQPEGIDAGPGTTFYVGSLADGSLYRGDLRTGEGAVLVEGAGAPAVGVLYEAGRDRLWMAGGASGEVRAYDASSGELLALYSFPGAGFLNDVAITDGTVYVTDSVVPQLAVVPLGAGGALPDEGAATTLPLTGDLVYVDGFNANGIVATPEGRLVVVQSATGLLFSVDPTTGAATTVDLGGATVVNGDGLELRGRTLYVVQNQLDQVAPVRLSADLRTGTVGPVLTDPDFRVPTTIAFAAGRLWAVNARFGTPPGPDVDYDVVQVALR</sequence>
<keyword evidence="3" id="KW-1185">Reference proteome</keyword>
<gene>
    <name evidence="2" type="ORF">SAMN05421867_109130</name>
</gene>
<dbReference type="InterPro" id="IPR053224">
    <property type="entry name" value="Sensory_adhesion_molecule"/>
</dbReference>
<evidence type="ECO:0000313" key="3">
    <source>
        <dbReference type="Proteomes" id="UP000199012"/>
    </source>
</evidence>
<name>A0A1I0Z1Q1_9CELL</name>
<evidence type="ECO:0008006" key="4">
    <source>
        <dbReference type="Google" id="ProtNLM"/>
    </source>
</evidence>
<evidence type="ECO:0000256" key="1">
    <source>
        <dbReference type="SAM" id="SignalP"/>
    </source>
</evidence>
<feature type="signal peptide" evidence="1">
    <location>
        <begin position="1"/>
        <end position="29"/>
    </location>
</feature>